<dbReference type="Pfam" id="PF00732">
    <property type="entry name" value="GMC_oxred_N"/>
    <property type="match status" value="1"/>
</dbReference>
<sequence length="614" mass="66224">MGPYITLPDAVDEVDVVIAGGGTAGCVVAARLAAALPSLSLLLIEGGADNAGNPTVSHPLLFFTHLDPKSPNNIMYTSSSPEPQLAGRQLAIPAGGILGGGSSINMMAYSRALLRDWDAWETEGWRGENMIPFLKKFETYVGPGDAAMHGSSGPIQVSRGTFASPRAATQFISAAESLGFPEVEDLNDLVTASGVQRQLRYISPSGLRQDAASRYLRPLLEDERRQNLHVLLEHRVGRVLFEGTRAAGVEFMANPEFQRDEPPKARSVRARKMVVVSCGSLASPSVLERSGVGSASVLRRARVEQIVADLPGVGEGYHDHPLILHSYHTALEPSETINSALTDPEVLGKWLQEGNDILGSNAQEVAFKVRPSDEDVAGMGREFQHRWEREFKNGPPRPLVGGALVMACLEDPSPAPRQNISISSFNLYPESRGSLHITGPSPSDPVDFHSGILSDPAGIDLTEQVWAYKTHREMIRRTPMYRGEVAVTHPRFPAGSAAACVYLDITADAEEEESTKRRRERLTYTAEDDAAIEQWLREHIGTAWHPLGTCKMAPREKGGVVDKNLSVYGVQGLKVADLSIAAGGIGANTCNSAFAVGEKAADIFIRELVGDSQA</sequence>
<dbReference type="SUPFAM" id="SSF54373">
    <property type="entry name" value="FAD-linked reductases, C-terminal domain"/>
    <property type="match status" value="1"/>
</dbReference>
<accession>A0AAN6UW40</accession>
<dbReference type="PIRSF" id="PIRSF000137">
    <property type="entry name" value="Alcohol_oxidase"/>
    <property type="match status" value="1"/>
</dbReference>
<name>A0AAN6UW40_9PEZI</name>
<reference evidence="4" key="1">
    <citation type="journal article" date="2023" name="Mol. Phylogenet. Evol.">
        <title>Genome-scale phylogeny and comparative genomics of the fungal order Sordariales.</title>
        <authorList>
            <person name="Hensen N."/>
            <person name="Bonometti L."/>
            <person name="Westerberg I."/>
            <person name="Brannstrom I.O."/>
            <person name="Guillou S."/>
            <person name="Cros-Aarteil S."/>
            <person name="Calhoun S."/>
            <person name="Haridas S."/>
            <person name="Kuo A."/>
            <person name="Mondo S."/>
            <person name="Pangilinan J."/>
            <person name="Riley R."/>
            <person name="LaButti K."/>
            <person name="Andreopoulos B."/>
            <person name="Lipzen A."/>
            <person name="Chen C."/>
            <person name="Yan M."/>
            <person name="Daum C."/>
            <person name="Ng V."/>
            <person name="Clum A."/>
            <person name="Steindorff A."/>
            <person name="Ohm R.A."/>
            <person name="Martin F."/>
            <person name="Silar P."/>
            <person name="Natvig D.O."/>
            <person name="Lalanne C."/>
            <person name="Gautier V."/>
            <person name="Ament-Velasquez S.L."/>
            <person name="Kruys A."/>
            <person name="Hutchinson M.I."/>
            <person name="Powell A.J."/>
            <person name="Barry K."/>
            <person name="Miller A.N."/>
            <person name="Grigoriev I.V."/>
            <person name="Debuchy R."/>
            <person name="Gladieux P."/>
            <person name="Hiltunen Thoren M."/>
            <person name="Johannesson H."/>
        </authorList>
    </citation>
    <scope>NUCLEOTIDE SEQUENCE</scope>
    <source>
        <strain evidence="4">CBS 141.50</strain>
    </source>
</reference>
<dbReference type="InterPro" id="IPR000172">
    <property type="entry name" value="GMC_OxRdtase_N"/>
</dbReference>
<dbReference type="PANTHER" id="PTHR11552">
    <property type="entry name" value="GLUCOSE-METHANOL-CHOLINE GMC OXIDOREDUCTASE"/>
    <property type="match status" value="1"/>
</dbReference>
<protein>
    <submittedName>
        <fullName evidence="4">Alcohol oxidase-like protein</fullName>
    </submittedName>
</protein>
<dbReference type="SUPFAM" id="SSF51905">
    <property type="entry name" value="FAD/NAD(P)-binding domain"/>
    <property type="match status" value="1"/>
</dbReference>
<proteinExistence type="inferred from homology"/>
<comment type="similarity">
    <text evidence="1">Belongs to the GMC oxidoreductase family.</text>
</comment>
<dbReference type="EMBL" id="MU853639">
    <property type="protein sequence ID" value="KAK4140129.1"/>
    <property type="molecule type" value="Genomic_DNA"/>
</dbReference>
<feature type="binding site" evidence="2">
    <location>
        <begin position="544"/>
        <end position="545"/>
    </location>
    <ligand>
        <name>FAD</name>
        <dbReference type="ChEBI" id="CHEBI:57692"/>
    </ligand>
</feature>
<keyword evidence="5" id="KW-1185">Reference proteome</keyword>
<keyword evidence="2" id="KW-0285">Flavoprotein</keyword>
<dbReference type="AlphaFoldDB" id="A0AAN6UW40"/>
<feature type="domain" description="Glucose-methanol-choline oxidoreductase N-terminal" evidence="3">
    <location>
        <begin position="279"/>
        <end position="293"/>
    </location>
</feature>
<dbReference type="GO" id="GO:0050660">
    <property type="term" value="F:flavin adenine dinucleotide binding"/>
    <property type="evidence" value="ECO:0007669"/>
    <property type="project" value="InterPro"/>
</dbReference>
<dbReference type="Gene3D" id="3.30.560.10">
    <property type="entry name" value="Glucose Oxidase, domain 3"/>
    <property type="match status" value="1"/>
</dbReference>
<dbReference type="RefSeq" id="XP_062633500.1">
    <property type="nucleotide sequence ID" value="XM_062782064.1"/>
</dbReference>
<dbReference type="InterPro" id="IPR007867">
    <property type="entry name" value="GMC_OxRtase_C"/>
</dbReference>
<dbReference type="Pfam" id="PF05199">
    <property type="entry name" value="GMC_oxred_C"/>
    <property type="match status" value="1"/>
</dbReference>
<dbReference type="PROSITE" id="PS00624">
    <property type="entry name" value="GMC_OXRED_2"/>
    <property type="match status" value="1"/>
</dbReference>
<dbReference type="PANTHER" id="PTHR11552:SF78">
    <property type="entry name" value="GLUCOSE-METHANOL-CHOLINE OXIDOREDUCTASE N-TERMINAL DOMAIN-CONTAINING PROTEIN"/>
    <property type="match status" value="1"/>
</dbReference>
<dbReference type="GeneID" id="87818677"/>
<dbReference type="Gene3D" id="3.50.50.60">
    <property type="entry name" value="FAD/NAD(P)-binding domain"/>
    <property type="match status" value="1"/>
</dbReference>
<evidence type="ECO:0000313" key="5">
    <source>
        <dbReference type="Proteomes" id="UP001302676"/>
    </source>
</evidence>
<feature type="binding site" evidence="2">
    <location>
        <position position="236"/>
    </location>
    <ligand>
        <name>FAD</name>
        <dbReference type="ChEBI" id="CHEBI:57692"/>
    </ligand>
</feature>
<gene>
    <name evidence="4" type="ORF">C8A04DRAFT_32336</name>
</gene>
<dbReference type="GO" id="GO:0016614">
    <property type="term" value="F:oxidoreductase activity, acting on CH-OH group of donors"/>
    <property type="evidence" value="ECO:0007669"/>
    <property type="project" value="InterPro"/>
</dbReference>
<evidence type="ECO:0000259" key="3">
    <source>
        <dbReference type="PROSITE" id="PS00624"/>
    </source>
</evidence>
<organism evidence="4 5">
    <name type="scientific">Dichotomopilus funicola</name>
    <dbReference type="NCBI Taxonomy" id="1934379"/>
    <lineage>
        <taxon>Eukaryota</taxon>
        <taxon>Fungi</taxon>
        <taxon>Dikarya</taxon>
        <taxon>Ascomycota</taxon>
        <taxon>Pezizomycotina</taxon>
        <taxon>Sordariomycetes</taxon>
        <taxon>Sordariomycetidae</taxon>
        <taxon>Sordariales</taxon>
        <taxon>Chaetomiaceae</taxon>
        <taxon>Dichotomopilus</taxon>
    </lineage>
</organism>
<comment type="cofactor">
    <cofactor evidence="2">
        <name>FAD</name>
        <dbReference type="ChEBI" id="CHEBI:57692"/>
    </cofactor>
</comment>
<dbReference type="InterPro" id="IPR036188">
    <property type="entry name" value="FAD/NAD-bd_sf"/>
</dbReference>
<evidence type="ECO:0000256" key="1">
    <source>
        <dbReference type="ARBA" id="ARBA00010790"/>
    </source>
</evidence>
<reference evidence="4" key="2">
    <citation type="submission" date="2023-05" db="EMBL/GenBank/DDBJ databases">
        <authorList>
            <consortium name="Lawrence Berkeley National Laboratory"/>
            <person name="Steindorff A."/>
            <person name="Hensen N."/>
            <person name="Bonometti L."/>
            <person name="Westerberg I."/>
            <person name="Brannstrom I.O."/>
            <person name="Guillou S."/>
            <person name="Cros-Aarteil S."/>
            <person name="Calhoun S."/>
            <person name="Haridas S."/>
            <person name="Kuo A."/>
            <person name="Mondo S."/>
            <person name="Pangilinan J."/>
            <person name="Riley R."/>
            <person name="Labutti K."/>
            <person name="Andreopoulos B."/>
            <person name="Lipzen A."/>
            <person name="Chen C."/>
            <person name="Yanf M."/>
            <person name="Daum C."/>
            <person name="Ng V."/>
            <person name="Clum A."/>
            <person name="Ohm R."/>
            <person name="Martin F."/>
            <person name="Silar P."/>
            <person name="Natvig D."/>
            <person name="Lalanne C."/>
            <person name="Gautier V."/>
            <person name="Ament-Velasquez S.L."/>
            <person name="Kruys A."/>
            <person name="Hutchinson M.I."/>
            <person name="Powell A.J."/>
            <person name="Barry K."/>
            <person name="Miller A.N."/>
            <person name="Grigoriev I.V."/>
            <person name="Debuchy R."/>
            <person name="Gladieux P."/>
            <person name="Thoren M.H."/>
            <person name="Johannesson H."/>
        </authorList>
    </citation>
    <scope>NUCLEOTIDE SEQUENCE</scope>
    <source>
        <strain evidence="4">CBS 141.50</strain>
    </source>
</reference>
<dbReference type="Proteomes" id="UP001302676">
    <property type="component" value="Unassembled WGS sequence"/>
</dbReference>
<evidence type="ECO:0000256" key="2">
    <source>
        <dbReference type="PIRSR" id="PIRSR000137-2"/>
    </source>
</evidence>
<evidence type="ECO:0000313" key="4">
    <source>
        <dbReference type="EMBL" id="KAK4140129.1"/>
    </source>
</evidence>
<comment type="caution">
    <text evidence="4">The sequence shown here is derived from an EMBL/GenBank/DDBJ whole genome shotgun (WGS) entry which is preliminary data.</text>
</comment>
<dbReference type="InterPro" id="IPR012132">
    <property type="entry name" value="GMC_OxRdtase"/>
</dbReference>
<keyword evidence="2" id="KW-0274">FAD</keyword>